<evidence type="ECO:0000313" key="4">
    <source>
        <dbReference type="Proteomes" id="UP000237925"/>
    </source>
</evidence>
<dbReference type="RefSeq" id="WP_106684594.1">
    <property type="nucleotide sequence ID" value="NZ_CP027667.1"/>
</dbReference>
<feature type="transmembrane region" description="Helical" evidence="2">
    <location>
        <begin position="71"/>
        <end position="89"/>
    </location>
</feature>
<sequence>MARSDRHPWDAPADGDFARYVEQLSARPIQPSAQTQPHESHQRLSTPVPPLRDADTVVSARPSASVAALQTLRRLLVLAGIILVVASPMLSLPLWPLAFGLIAVWLALGHVAGRSKAAPRPARTQGFTAQALQGLLQTAEQRRRK</sequence>
<evidence type="ECO:0000313" key="3">
    <source>
        <dbReference type="EMBL" id="AVO50158.1"/>
    </source>
</evidence>
<accession>A0A2R3QEF2</accession>
<proteinExistence type="predicted"/>
<feature type="region of interest" description="Disordered" evidence="1">
    <location>
        <begin position="30"/>
        <end position="54"/>
    </location>
</feature>
<dbReference type="KEGG" id="mela:C6568_13540"/>
<dbReference type="EMBL" id="CP027667">
    <property type="protein sequence ID" value="AVO50158.1"/>
    <property type="molecule type" value="Genomic_DNA"/>
</dbReference>
<reference evidence="3 4" key="1">
    <citation type="submission" date="2018-03" db="EMBL/GenBank/DDBJ databases">
        <title>Genome sequencing of Melaminivora sp.</title>
        <authorList>
            <person name="Kim S.-J."/>
            <person name="Heo J."/>
            <person name="Ahn J.-H."/>
            <person name="Kwon S.-W."/>
        </authorList>
    </citation>
    <scope>NUCLEOTIDE SEQUENCE [LARGE SCALE GENOMIC DNA]</scope>
    <source>
        <strain evidence="3 4">SC2-9</strain>
    </source>
</reference>
<gene>
    <name evidence="3" type="ORF">C6568_13540</name>
</gene>
<keyword evidence="2" id="KW-1133">Transmembrane helix</keyword>
<evidence type="ECO:0000256" key="1">
    <source>
        <dbReference type="SAM" id="MobiDB-lite"/>
    </source>
</evidence>
<organism evidence="3 4">
    <name type="scientific">Melaminivora suipulveris</name>
    <dbReference type="NCBI Taxonomy" id="2109913"/>
    <lineage>
        <taxon>Bacteria</taxon>
        <taxon>Pseudomonadati</taxon>
        <taxon>Pseudomonadota</taxon>
        <taxon>Betaproteobacteria</taxon>
        <taxon>Burkholderiales</taxon>
        <taxon>Comamonadaceae</taxon>
        <taxon>Melaminivora</taxon>
    </lineage>
</organism>
<protein>
    <submittedName>
        <fullName evidence="3">Uncharacterized protein</fullName>
    </submittedName>
</protein>
<keyword evidence="2" id="KW-0472">Membrane</keyword>
<feature type="transmembrane region" description="Helical" evidence="2">
    <location>
        <begin position="95"/>
        <end position="113"/>
    </location>
</feature>
<name>A0A2R3QEF2_9BURK</name>
<dbReference type="AlphaFoldDB" id="A0A2R3QEF2"/>
<keyword evidence="4" id="KW-1185">Reference proteome</keyword>
<dbReference type="OrthoDB" id="8853550at2"/>
<dbReference type="Proteomes" id="UP000237925">
    <property type="component" value="Chromosome"/>
</dbReference>
<keyword evidence="2" id="KW-0812">Transmembrane</keyword>
<evidence type="ECO:0000256" key="2">
    <source>
        <dbReference type="SAM" id="Phobius"/>
    </source>
</evidence>